<sequence>MKIRLNLWLEREFFPPPAMRTASRWIKQGKIYPPPIKVGNAYYVEEKAIYQEGNRPLRLAERLRLEEIEEHSKSKRAK</sequence>
<evidence type="ECO:0000313" key="5">
    <source>
        <dbReference type="Proteomes" id="UP001199070"/>
    </source>
</evidence>
<reference evidence="4" key="1">
    <citation type="submission" date="2023-08" db="EMBL/GenBank/DDBJ databases">
        <title>A collection of bacterial strains from the Burkholderia cepacia Research Laboratory and Repository.</title>
        <authorList>
            <person name="Lipuma J."/>
            <person name="Spilker T."/>
        </authorList>
    </citation>
    <scope>NUCLEOTIDE SEQUENCE</scope>
    <source>
        <strain evidence="4">AU0862</strain>
    </source>
</reference>
<dbReference type="Pfam" id="PF07825">
    <property type="entry name" value="Exc"/>
    <property type="match status" value="1"/>
</dbReference>
<evidence type="ECO:0000256" key="1">
    <source>
        <dbReference type="ARBA" id="ARBA00023125"/>
    </source>
</evidence>
<dbReference type="EMBL" id="JAIZTC010000008">
    <property type="protein sequence ID" value="MCA8382500.1"/>
    <property type="molecule type" value="Genomic_DNA"/>
</dbReference>
<dbReference type="AlphaFoldDB" id="A0AAW4TPU2"/>
<dbReference type="SUPFAM" id="SSF46955">
    <property type="entry name" value="Putative DNA-binding domain"/>
    <property type="match status" value="1"/>
</dbReference>
<evidence type="ECO:0000313" key="4">
    <source>
        <dbReference type="EMBL" id="MCA8382500.1"/>
    </source>
</evidence>
<dbReference type="InterPro" id="IPR038137">
    <property type="entry name" value="Excisionase-like_sf"/>
</dbReference>
<feature type="domain" description="Excisionase-like" evidence="3">
    <location>
        <begin position="1"/>
        <end position="56"/>
    </location>
</feature>
<dbReference type="Gene3D" id="1.10.1660.20">
    <property type="match status" value="1"/>
</dbReference>
<keyword evidence="1" id="KW-0238">DNA-binding</keyword>
<dbReference type="Proteomes" id="UP001199070">
    <property type="component" value="Unassembled WGS sequence"/>
</dbReference>
<dbReference type="InterPro" id="IPR009061">
    <property type="entry name" value="DNA-bd_dom_put_sf"/>
</dbReference>
<dbReference type="InterPro" id="IPR012884">
    <property type="entry name" value="Excisionase-like"/>
</dbReference>
<dbReference type="GO" id="GO:0003677">
    <property type="term" value="F:DNA binding"/>
    <property type="evidence" value="ECO:0007669"/>
    <property type="project" value="UniProtKB-KW"/>
</dbReference>
<evidence type="ECO:0000259" key="3">
    <source>
        <dbReference type="Pfam" id="PF07825"/>
    </source>
</evidence>
<dbReference type="GO" id="GO:0006310">
    <property type="term" value="P:DNA recombination"/>
    <property type="evidence" value="ECO:0007669"/>
    <property type="project" value="UniProtKB-KW"/>
</dbReference>
<evidence type="ECO:0000256" key="2">
    <source>
        <dbReference type="ARBA" id="ARBA00023172"/>
    </source>
</evidence>
<keyword evidence="2" id="KW-0233">DNA recombination</keyword>
<proteinExistence type="predicted"/>
<comment type="caution">
    <text evidence="4">The sequence shown here is derived from an EMBL/GenBank/DDBJ whole genome shotgun (WGS) entry which is preliminary data.</text>
</comment>
<accession>A0AAW4TPU2</accession>
<gene>
    <name evidence="4" type="ORF">LGN22_26705</name>
</gene>
<name>A0AAW4TPU2_9BURK</name>
<dbReference type="RefSeq" id="WP_062884757.1">
    <property type="nucleotide sequence ID" value="NZ_CP015033.1"/>
</dbReference>
<protein>
    <submittedName>
        <fullName evidence="4">Excisionase</fullName>
    </submittedName>
</protein>
<organism evidence="4 5">
    <name type="scientific">Burkholderia cenocepacia</name>
    <dbReference type="NCBI Taxonomy" id="95486"/>
    <lineage>
        <taxon>Bacteria</taxon>
        <taxon>Pseudomonadati</taxon>
        <taxon>Pseudomonadota</taxon>
        <taxon>Betaproteobacteria</taxon>
        <taxon>Burkholderiales</taxon>
        <taxon>Burkholderiaceae</taxon>
        <taxon>Burkholderia</taxon>
        <taxon>Burkholderia cepacia complex</taxon>
    </lineage>
</organism>